<evidence type="ECO:0000256" key="1">
    <source>
        <dbReference type="ARBA" id="ARBA00002687"/>
    </source>
</evidence>
<feature type="compositionally biased region" description="Basic and acidic residues" evidence="6">
    <location>
        <begin position="1791"/>
        <end position="1800"/>
    </location>
</feature>
<comment type="similarity">
    <text evidence="3">Belongs to the HIR3 family.</text>
</comment>
<dbReference type="GO" id="GO:0005634">
    <property type="term" value="C:nucleus"/>
    <property type="evidence" value="ECO:0007669"/>
    <property type="project" value="UniProtKB-SubCell"/>
</dbReference>
<dbReference type="HOGENOM" id="CLU_001419_0_0_1"/>
<dbReference type="PANTHER" id="PTHR15502">
    <property type="entry name" value="CALCINEURIN-BINDING PROTEIN CABIN 1-RELATED"/>
    <property type="match status" value="1"/>
</dbReference>
<keyword evidence="5" id="KW-0539">Nucleus</keyword>
<evidence type="ECO:0000256" key="2">
    <source>
        <dbReference type="ARBA" id="ARBA00004123"/>
    </source>
</evidence>
<accession>A0A022VZ22</accession>
<feature type="compositionally biased region" description="Low complexity" evidence="6">
    <location>
        <begin position="1771"/>
        <end position="1781"/>
    </location>
</feature>
<dbReference type="GO" id="GO:0031491">
    <property type="term" value="F:nucleosome binding"/>
    <property type="evidence" value="ECO:0007669"/>
    <property type="project" value="TreeGrafter"/>
</dbReference>
<proteinExistence type="inferred from homology"/>
<gene>
    <name evidence="7" type="ORF">H103_05388</name>
</gene>
<dbReference type="InterPro" id="IPR033053">
    <property type="entry name" value="Hir3/CABIN1"/>
</dbReference>
<sequence length="2028" mass="228702">MSTFAALNIEADDSPEEEIDDTREIQIEEALKLYQTALKLHSLGPKHYKEAAEAYDALFKSEIFKLPQYTDLGADISDDGFIEEVDEPSAVSVAAVDETETAASALPQTLYLSYKNYGQFLLDTVRYAWEQGGDIADTAPSTESAIRHFADALERDDTDLELWRKCARVGDALRSHRISRFCLESVFEGNGDGIDDGFEQLGIEQAGAVGDLRKFFTALHDPLSLAQLPQKQPRKALLNFLQRQIDPFPYLPSALKQLNGGSISCGLALPKIKRLTVTPSANSWAALGEKLLELLSKDDSDQGTVEVQGNLQICLADSDVTMTSPAATLPIIQGRRPSKHKSSASPDMGEAESKSKASTEEATAKDTEMKDPAQADEKPESKGDEEVNRNTGEDARDDTAKENEDENAVDKDKEEGEKSTEPTDDIEARPGPQTRKRSSASIVNEEPTDGVRTKSKRIRARESIADTQAQPEEVIFDQTRYFEDRLEIYTHADEWMFSTANDLLSKFGVEELGSIDQIKQMLASIESDPDTTEITPETLAVRDLRYIVENWSDAFGKIALHSDIFADTQDGLKGVRKSGLSVFLEHSKQVGAKAEQAIDLVDNEGLEQFAENVNSSNLTVQEVAFKWLEKYLKPDLQSLGHDISTVTDSSYATQRMPQSTQDTLTQILVRLDGFVYVRMREFALSLEKRILSHAHETSYSFTPDDLTAVEISQSIYELHLDIYDSIICQKEKDQEAAVLQPDRLNRWRALTRGYISYYLDLCAVDNRQTAIVLRHLWATTFHENMLDDQDRVYVLACLGDIRRALVSLGDPVITLANNTTMPEISTTAIDQEVSRLKAMSFFTDIFGSGKDDPVHLIETIEPVLNPSAVRYTDENGNVSENIEPSTTVQNLIEFLNQGDATLKLFLWRRLREAYDSIDYPTKVVSCHFKALETVVQELSRPVRMDLPVKERRFSLLKWLKLADDILTSVMRRVVNNSEVSFECFDWAHLQMSMSSLARLSRILQSFAFYEDGVRVGQIAPADVRPASTAKSLEQFKEKLRGLFVKIWMVQYALLREGIGQNKDLFDTPLDDRIHFLRSVHNALGLRSYCKYPKNLFVKLMRDELLTLETDDVYEDDLAQVLYDLYKFKFSPHLDVSFEHGCPYEPLDQEIALKLVDFTISQTKRMDIKDYLKSDLKTTVDALQRQIGLMGKSEVSTPLNKRILSRFLKTPINPLDLFRCVQGITGLSMIPVYSRSAELADKGWFTFLGSAALAKFRSLKKIGPTPTDDLDLAATLFRHDLEHGKDRWETWYQLAQVYDLRLEEDVAWSAEKLNNDREDLATVERRAIHAYSMAVATAVQTGDLKPNEKKQVSDLYAEFGLRIYASTREPLSMGAFDVSPFMRHFSSDADQRMYEGKPFSAMKPFSAWYFASFLFHKATKEDPMNWRNHFMFSKCLWKMYCSNDPLKERYKTIEPSDILDSLTDAIDALPKKKDGRASEPILEPHFKLVSITHKLVRRGDLDPKEASEKLLATPWAKGLSPATDLESWKPFILGVLKQLQNADKSNWHHRIVLRAAHIIYDDSKDKEAAIAAKNDLTQHIFTKTMTVQVWRPENERAGRHFVYTTRYVYFFVQLLDQLDDRANLDMLVRRVRRKVNDYLNFPKLWEDTCITYIKLLRRTGNVPEGKEDAVFKGVSLDDFTLYSGRLDAWCQNPAKEEISTIELLRDAVELKKLNGTVIKSGMFDDLVADIYAQLYEKTLPQFVEQVAGEENRERMKVDHLLMAGDSGDGAETPPATTSAQAPAPRPRAKGVTRKEVQKKADAIAAKAPRPAPKPAKAAEDEGKQAQAERQTAEEQVDDGPATEAALDENKEKKDKEDTNADDKDEKDEVEKEDENNEEEKEEENNEEEEEKEGEDNEEEDEKEGDDNEDEKEENPEEDDKEGENIEDKSASGPDPSIHDTTEEESGLSELETEAGSGDTLKPSSPIFQHLLRARMLSPKAGSELSTVTSGEGGDNDSIPAPSIQDTKMEIEGEAEAGDDGSDTEELPED</sequence>
<dbReference type="GO" id="GO:0006325">
    <property type="term" value="P:chromatin organization"/>
    <property type="evidence" value="ECO:0007669"/>
    <property type="project" value="InterPro"/>
</dbReference>
<comment type="subcellular location">
    <subcellularLocation>
        <location evidence="2">Nucleus</location>
    </subcellularLocation>
</comment>
<feature type="region of interest" description="Disordered" evidence="6">
    <location>
        <begin position="328"/>
        <end position="466"/>
    </location>
</feature>
<comment type="function">
    <text evidence="1">Has a role in a nucleosome assembly pathway that is required for the integrity of heterochromatin and proper chromosome segregation.</text>
</comment>
<evidence type="ECO:0000256" key="3">
    <source>
        <dbReference type="ARBA" id="ARBA00007335"/>
    </source>
</evidence>
<reference evidence="7" key="1">
    <citation type="submission" date="2014-02" db="EMBL/GenBank/DDBJ databases">
        <title>The Genome Sequence of Trichophyton rubrum (morphotype fischeri) CBS 288.86.</title>
        <authorList>
            <consortium name="The Broad Institute Genomics Platform"/>
            <person name="Cuomo C.A."/>
            <person name="White T.C."/>
            <person name="Graser Y."/>
            <person name="Martinez-Rossi N."/>
            <person name="Heitman J."/>
            <person name="Young S.K."/>
            <person name="Zeng Q."/>
            <person name="Gargeya S."/>
            <person name="Abouelleil A."/>
            <person name="Alvarado L."/>
            <person name="Chapman S.B."/>
            <person name="Gainer-Dewar J."/>
            <person name="Goldberg J."/>
            <person name="Griggs A."/>
            <person name="Gujja S."/>
            <person name="Hansen M."/>
            <person name="Howarth C."/>
            <person name="Imamovic A."/>
            <person name="Larimer J."/>
            <person name="Martinez D."/>
            <person name="Murphy C."/>
            <person name="Pearson M.D."/>
            <person name="Persinoti G."/>
            <person name="Poon T."/>
            <person name="Priest M."/>
            <person name="Roberts A.D."/>
            <person name="Saif S."/>
            <person name="Shea T.D."/>
            <person name="Sykes S.N."/>
            <person name="Wortman J."/>
            <person name="Nusbaum C."/>
            <person name="Birren B."/>
        </authorList>
    </citation>
    <scope>NUCLEOTIDE SEQUENCE [LARGE SCALE GENOMIC DNA]</scope>
    <source>
        <strain evidence="7">CBS 288.86</strain>
    </source>
</reference>
<dbReference type="PANTHER" id="PTHR15502:SF7">
    <property type="entry name" value="CALCINEURIN-BINDING PROTEIN CABIN-1"/>
    <property type="match status" value="1"/>
</dbReference>
<feature type="compositionally biased region" description="Basic and acidic residues" evidence="6">
    <location>
        <begin position="351"/>
        <end position="421"/>
    </location>
</feature>
<evidence type="ECO:0000256" key="4">
    <source>
        <dbReference type="ARBA" id="ARBA00014848"/>
    </source>
</evidence>
<feature type="region of interest" description="Disordered" evidence="6">
    <location>
        <begin position="1762"/>
        <end position="2028"/>
    </location>
</feature>
<dbReference type="OrthoDB" id="77564at2759"/>
<evidence type="ECO:0000256" key="5">
    <source>
        <dbReference type="ARBA" id="ARBA00023242"/>
    </source>
</evidence>
<evidence type="ECO:0000313" key="7">
    <source>
        <dbReference type="EMBL" id="EZF51306.1"/>
    </source>
</evidence>
<organism evidence="7">
    <name type="scientific">Trichophyton rubrum CBS 288.86</name>
    <dbReference type="NCBI Taxonomy" id="1215330"/>
    <lineage>
        <taxon>Eukaryota</taxon>
        <taxon>Fungi</taxon>
        <taxon>Dikarya</taxon>
        <taxon>Ascomycota</taxon>
        <taxon>Pezizomycotina</taxon>
        <taxon>Eurotiomycetes</taxon>
        <taxon>Eurotiomycetidae</taxon>
        <taxon>Onygenales</taxon>
        <taxon>Arthrodermataceae</taxon>
        <taxon>Trichophyton</taxon>
    </lineage>
</organism>
<dbReference type="EMBL" id="KK207870">
    <property type="protein sequence ID" value="EZF51306.1"/>
    <property type="molecule type" value="Genomic_DNA"/>
</dbReference>
<feature type="compositionally biased region" description="Basic and acidic residues" evidence="6">
    <location>
        <begin position="1846"/>
        <end position="1868"/>
    </location>
</feature>
<feature type="compositionally biased region" description="Acidic residues" evidence="6">
    <location>
        <begin position="1940"/>
        <end position="1951"/>
    </location>
</feature>
<protein>
    <recommendedName>
        <fullName evidence="4">Histone transcription regulator 3 homolog</fullName>
    </recommendedName>
</protein>
<dbReference type="Proteomes" id="UP000023758">
    <property type="component" value="Unassembled WGS sequence"/>
</dbReference>
<name>A0A022VZ22_TRIRU</name>
<feature type="compositionally biased region" description="Acidic residues" evidence="6">
    <location>
        <begin position="1869"/>
        <end position="1920"/>
    </location>
</feature>
<dbReference type="GO" id="GO:0000417">
    <property type="term" value="C:HIR complex"/>
    <property type="evidence" value="ECO:0007669"/>
    <property type="project" value="TreeGrafter"/>
</dbReference>
<feature type="compositionally biased region" description="Acidic residues" evidence="6">
    <location>
        <begin position="2010"/>
        <end position="2028"/>
    </location>
</feature>
<evidence type="ECO:0000256" key="6">
    <source>
        <dbReference type="SAM" id="MobiDB-lite"/>
    </source>
</evidence>